<evidence type="ECO:0000313" key="5">
    <source>
        <dbReference type="EMBL" id="MBE9610537.1"/>
    </source>
</evidence>
<evidence type="ECO:0000313" key="6">
    <source>
        <dbReference type="Proteomes" id="UP000604481"/>
    </source>
</evidence>
<evidence type="ECO:0000256" key="2">
    <source>
        <dbReference type="ARBA" id="ARBA00022729"/>
    </source>
</evidence>
<keyword evidence="2" id="KW-0732">Signal</keyword>
<dbReference type="GO" id="GO:0017089">
    <property type="term" value="F:glycolipid transfer activity"/>
    <property type="evidence" value="ECO:0007669"/>
    <property type="project" value="TreeGrafter"/>
</dbReference>
<dbReference type="InterPro" id="IPR014340">
    <property type="entry name" value="LptA"/>
</dbReference>
<evidence type="ECO:0000259" key="4">
    <source>
        <dbReference type="Pfam" id="PF03968"/>
    </source>
</evidence>
<dbReference type="PANTHER" id="PTHR36504">
    <property type="entry name" value="LIPOPOLYSACCHARIDE EXPORT SYSTEM PROTEIN LPTA"/>
    <property type="match status" value="1"/>
</dbReference>
<evidence type="ECO:0000256" key="1">
    <source>
        <dbReference type="ARBA" id="ARBA00022448"/>
    </source>
</evidence>
<dbReference type="NCBIfam" id="TIGR03002">
    <property type="entry name" value="outer_YhbN_LptA"/>
    <property type="match status" value="1"/>
</dbReference>
<dbReference type="Gene3D" id="2.60.450.10">
    <property type="entry name" value="Lipopolysaccharide (LPS) transport protein A like domain"/>
    <property type="match status" value="1"/>
</dbReference>
<dbReference type="GO" id="GO:0009279">
    <property type="term" value="C:cell outer membrane"/>
    <property type="evidence" value="ECO:0007669"/>
    <property type="project" value="TreeGrafter"/>
</dbReference>
<feature type="domain" description="Organic solvent tolerance-like N-terminal" evidence="4">
    <location>
        <begin position="2"/>
        <end position="112"/>
    </location>
</feature>
<reference evidence="5 6" key="1">
    <citation type="submission" date="2020-10" db="EMBL/GenBank/DDBJ databases">
        <title>The genome sequence of Chitinilyticum litopenaei 4Y14.</title>
        <authorList>
            <person name="Liu Y."/>
        </authorList>
    </citation>
    <scope>NUCLEOTIDE SEQUENCE [LARGE SCALE GENOMIC DNA]</scope>
    <source>
        <strain evidence="5 6">4Y14</strain>
    </source>
</reference>
<protein>
    <submittedName>
        <fullName evidence="5">Lipopolysaccharide transport periplasmic protein LptA</fullName>
    </submittedName>
</protein>
<dbReference type="AlphaFoldDB" id="A0A8J7K2V2"/>
<name>A0A8J7K2V2_9NEIS</name>
<dbReference type="EMBL" id="JADFUA010000010">
    <property type="protein sequence ID" value="MBE9610537.1"/>
    <property type="molecule type" value="Genomic_DNA"/>
</dbReference>
<dbReference type="InterPro" id="IPR005653">
    <property type="entry name" value="OstA-like_N"/>
</dbReference>
<keyword evidence="6" id="KW-1185">Reference proteome</keyword>
<dbReference type="PANTHER" id="PTHR36504:SF1">
    <property type="entry name" value="LIPOPOLYSACCHARIDE EXPORT SYSTEM PROTEIN LPTA"/>
    <property type="match status" value="1"/>
</dbReference>
<dbReference type="GO" id="GO:0001530">
    <property type="term" value="F:lipopolysaccharide binding"/>
    <property type="evidence" value="ECO:0007669"/>
    <property type="project" value="InterPro"/>
</dbReference>
<dbReference type="GO" id="GO:0015920">
    <property type="term" value="P:lipopolysaccharide transport"/>
    <property type="evidence" value="ECO:0007669"/>
    <property type="project" value="InterPro"/>
</dbReference>
<dbReference type="Pfam" id="PF03968">
    <property type="entry name" value="LptD_N"/>
    <property type="match status" value="1"/>
</dbReference>
<accession>A0A8J7K2V2</accession>
<comment type="caution">
    <text evidence="5">The sequence shown here is derived from an EMBL/GenBank/DDBJ whole genome shotgun (WGS) entry which is preliminary data.</text>
</comment>
<organism evidence="5 6">
    <name type="scientific">Chitinilyticum piscinae</name>
    <dbReference type="NCBI Taxonomy" id="2866724"/>
    <lineage>
        <taxon>Bacteria</taxon>
        <taxon>Pseudomonadati</taxon>
        <taxon>Pseudomonadota</taxon>
        <taxon>Betaproteobacteria</taxon>
        <taxon>Neisseriales</taxon>
        <taxon>Chitinibacteraceae</taxon>
        <taxon>Chitinilyticum</taxon>
    </lineage>
</organism>
<dbReference type="Proteomes" id="UP000604481">
    <property type="component" value="Unassembled WGS sequence"/>
</dbReference>
<proteinExistence type="predicted"/>
<keyword evidence="3" id="KW-0574">Periplasm</keyword>
<dbReference type="GO" id="GO:0030288">
    <property type="term" value="C:outer membrane-bounded periplasmic space"/>
    <property type="evidence" value="ECO:0007669"/>
    <property type="project" value="TreeGrafter"/>
</dbReference>
<sequence>MNITADRCQMDQKTQTSICTGNVVVVQGSMKITGDKLVTKEDANGAQYGQGWGSPSRFKTKLDNSPDWLEAEGLRFDYNGATGILKIMDKAWVRRGKDLVIGDVIIYDMNTELYQAESAKGGRVNITINPKKKAASAVQ</sequence>
<gene>
    <name evidence="5" type="primary">lptA</name>
    <name evidence="5" type="ORF">INR99_14440</name>
</gene>
<keyword evidence="1" id="KW-0813">Transport</keyword>
<dbReference type="InterPro" id="IPR052037">
    <property type="entry name" value="LPS_export_LptA"/>
</dbReference>
<evidence type="ECO:0000256" key="3">
    <source>
        <dbReference type="ARBA" id="ARBA00022764"/>
    </source>
</evidence>